<name>A0ABQ2FAS5_9MICO</name>
<protein>
    <submittedName>
        <fullName evidence="1">Uncharacterized protein</fullName>
    </submittedName>
</protein>
<comment type="caution">
    <text evidence="1">The sequence shown here is derived from an EMBL/GenBank/DDBJ whole genome shotgun (WGS) entry which is preliminary data.</text>
</comment>
<keyword evidence="2" id="KW-1185">Reference proteome</keyword>
<proteinExistence type="predicted"/>
<accession>A0ABQ2FAS5</accession>
<dbReference type="Proteomes" id="UP000662111">
    <property type="component" value="Unassembled WGS sequence"/>
</dbReference>
<organism evidence="1 2">
    <name type="scientific">Ornithinimicrobium pekingense</name>
    <dbReference type="NCBI Taxonomy" id="384677"/>
    <lineage>
        <taxon>Bacteria</taxon>
        <taxon>Bacillati</taxon>
        <taxon>Actinomycetota</taxon>
        <taxon>Actinomycetes</taxon>
        <taxon>Micrococcales</taxon>
        <taxon>Ornithinimicrobiaceae</taxon>
        <taxon>Ornithinimicrobium</taxon>
    </lineage>
</organism>
<sequence>MRSAHMSGDTERMVKYIAKRPAKNMISLESQTIVPTAVMLGRVAGPCIVAWNRSASVMVAAGVVATRSLWPTRFVNAPPPVRAPPPVVVAAAPGSLPSSA</sequence>
<gene>
    <name evidence="1" type="ORF">GCM10011509_17130</name>
</gene>
<evidence type="ECO:0000313" key="2">
    <source>
        <dbReference type="Proteomes" id="UP000662111"/>
    </source>
</evidence>
<evidence type="ECO:0000313" key="1">
    <source>
        <dbReference type="EMBL" id="GGK69321.1"/>
    </source>
</evidence>
<reference evidence="2" key="1">
    <citation type="journal article" date="2019" name="Int. J. Syst. Evol. Microbiol.">
        <title>The Global Catalogue of Microorganisms (GCM) 10K type strain sequencing project: providing services to taxonomists for standard genome sequencing and annotation.</title>
        <authorList>
            <consortium name="The Broad Institute Genomics Platform"/>
            <consortium name="The Broad Institute Genome Sequencing Center for Infectious Disease"/>
            <person name="Wu L."/>
            <person name="Ma J."/>
        </authorList>
    </citation>
    <scope>NUCLEOTIDE SEQUENCE [LARGE SCALE GENOMIC DNA]</scope>
    <source>
        <strain evidence="2">CGMCC 1.5362</strain>
    </source>
</reference>
<dbReference type="EMBL" id="BMLB01000003">
    <property type="protein sequence ID" value="GGK69321.1"/>
    <property type="molecule type" value="Genomic_DNA"/>
</dbReference>